<protein>
    <submittedName>
        <fullName evidence="2">Spore coat protein</fullName>
    </submittedName>
</protein>
<dbReference type="EMBL" id="MEUA01000018">
    <property type="protein sequence ID" value="OGC15615.1"/>
    <property type="molecule type" value="Genomic_DNA"/>
</dbReference>
<keyword evidence="2" id="KW-0167">Capsid protein</keyword>
<dbReference type="Proteomes" id="UP000177905">
    <property type="component" value="Unassembled WGS sequence"/>
</dbReference>
<evidence type="ECO:0000259" key="1">
    <source>
        <dbReference type="PROSITE" id="PS50844"/>
    </source>
</evidence>
<organism evidence="2 3">
    <name type="scientific">candidate division WOR-1 bacterium RIFOXYB2_FULL_36_35</name>
    <dbReference type="NCBI Taxonomy" id="1802578"/>
    <lineage>
        <taxon>Bacteria</taxon>
        <taxon>Bacillati</taxon>
        <taxon>Saganbacteria</taxon>
    </lineage>
</organism>
<comment type="caution">
    <text evidence="2">The sequence shown here is derived from an EMBL/GenBank/DDBJ whole genome shotgun (WGS) entry which is preliminary data.</text>
</comment>
<dbReference type="InterPro" id="IPR011051">
    <property type="entry name" value="RmlC_Cupin_sf"/>
</dbReference>
<dbReference type="Gene3D" id="3.20.20.70">
    <property type="entry name" value="Aldolase class I"/>
    <property type="match status" value="1"/>
</dbReference>
<dbReference type="InterPro" id="IPR013785">
    <property type="entry name" value="Aldolase_TIM"/>
</dbReference>
<accession>A0A1F4S5A4</accession>
<dbReference type="AlphaFoldDB" id="A0A1F4S5A4"/>
<proteinExistence type="predicted"/>
<dbReference type="SUPFAM" id="SSF51569">
    <property type="entry name" value="Aldolase"/>
    <property type="match status" value="1"/>
</dbReference>
<dbReference type="InterPro" id="IPR036732">
    <property type="entry name" value="AFP_Neu5c_C_sf"/>
</dbReference>
<keyword evidence="2" id="KW-0946">Virion</keyword>
<evidence type="ECO:0000313" key="2">
    <source>
        <dbReference type="EMBL" id="OGC15615.1"/>
    </source>
</evidence>
<reference evidence="2 3" key="1">
    <citation type="journal article" date="2016" name="Nat. Commun.">
        <title>Thousands of microbial genomes shed light on interconnected biogeochemical processes in an aquifer system.</title>
        <authorList>
            <person name="Anantharaman K."/>
            <person name="Brown C.T."/>
            <person name="Hug L.A."/>
            <person name="Sharon I."/>
            <person name="Castelle C.J."/>
            <person name="Probst A.J."/>
            <person name="Thomas B.C."/>
            <person name="Singh A."/>
            <person name="Wilkins M.J."/>
            <person name="Karaoz U."/>
            <person name="Brodie E.L."/>
            <person name="Williams K.H."/>
            <person name="Hubbard S.S."/>
            <person name="Banfield J.F."/>
        </authorList>
    </citation>
    <scope>NUCLEOTIDE SEQUENCE [LARGE SCALE GENOMIC DNA]</scope>
</reference>
<feature type="domain" description="AFP-like" evidence="1">
    <location>
        <begin position="284"/>
        <end position="344"/>
    </location>
</feature>
<dbReference type="PROSITE" id="PS50844">
    <property type="entry name" value="AFP_LIKE"/>
    <property type="match status" value="1"/>
</dbReference>
<dbReference type="CDD" id="cd11611">
    <property type="entry name" value="SAF"/>
    <property type="match status" value="1"/>
</dbReference>
<dbReference type="InterPro" id="IPR013096">
    <property type="entry name" value="Cupin_2"/>
</dbReference>
<evidence type="ECO:0000313" key="3">
    <source>
        <dbReference type="Proteomes" id="UP000177905"/>
    </source>
</evidence>
<dbReference type="PANTHER" id="PTHR42966">
    <property type="entry name" value="N-ACETYLNEURAMINATE SYNTHASE"/>
    <property type="match status" value="1"/>
</dbReference>
<dbReference type="Gene3D" id="3.90.1210.10">
    <property type="entry name" value="Antifreeze-like/N-acetylneuraminic acid synthase C-terminal domain"/>
    <property type="match status" value="1"/>
</dbReference>
<dbReference type="SUPFAM" id="SSF51269">
    <property type="entry name" value="AFP III-like domain"/>
    <property type="match status" value="1"/>
</dbReference>
<dbReference type="GO" id="GO:0016051">
    <property type="term" value="P:carbohydrate biosynthetic process"/>
    <property type="evidence" value="ECO:0007669"/>
    <property type="project" value="InterPro"/>
</dbReference>
<dbReference type="Gene3D" id="2.60.120.10">
    <property type="entry name" value="Jelly Rolls"/>
    <property type="match status" value="1"/>
</dbReference>
<gene>
    <name evidence="2" type="ORF">A2290_06025</name>
</gene>
<name>A0A1F4S5A4_UNCSA</name>
<dbReference type="Pfam" id="PF07883">
    <property type="entry name" value="Cupin_2"/>
    <property type="match status" value="1"/>
</dbReference>
<dbReference type="Pfam" id="PF03102">
    <property type="entry name" value="NeuB"/>
    <property type="match status" value="1"/>
</dbReference>
<sequence length="502" mass="57447">MKNNLFDKLFIFEMANNHMGDVEHGLKIIKEIKNVTQDFDFQFAFKFQYRNLDSFIHPDYKERKDIKYVKRFSETRLSESDFLRLKEAVVNAGFITICTPFDEASVDLIKKHGYEIVKIASCSFTDWPLLERIAGTDKPIIASTAGASLENIDKVVSFFEHRKKQFALMHCVAAYPTPDKDIELNQIDLFQARYPGVVIGYSTHEGPQNFDAVKIAIAKGAKILERHVALSTDKYPINGYSSAPSQVKEWLSAAKKAYEMCGVSGKRLQFTPDEISSLRALGRGLFAKREIKKGEQINSDDLFFAIPTVEDQITANDFSKYIDYSVKQDIHVNQPILFSSVSQIDNREKIYKIVKLVKKVLQDGHINVPGMLDLEISHHYGVDRFHEAGCTLINFINREYCKKLIVLVPGQSHPEQYHQKKEETFHVLHGDVDFVLDDKKFTGKPGDIVVVERGMRHIFSSKTGAVIEEISSTHYKDDSFYTDPDIAKNKQRKTTITYWMDV</sequence>
<dbReference type="InterPro" id="IPR013132">
    <property type="entry name" value="PseI/NeuA/B-like_N"/>
</dbReference>
<dbReference type="PANTHER" id="PTHR42966:SF1">
    <property type="entry name" value="SIALIC ACID SYNTHASE"/>
    <property type="match status" value="1"/>
</dbReference>
<dbReference type="InterPro" id="IPR051690">
    <property type="entry name" value="PseI-like"/>
</dbReference>
<dbReference type="InterPro" id="IPR014710">
    <property type="entry name" value="RmlC-like_jellyroll"/>
</dbReference>
<dbReference type="InterPro" id="IPR006190">
    <property type="entry name" value="SAF_AFP_Neu5Ac"/>
</dbReference>
<dbReference type="SUPFAM" id="SSF51182">
    <property type="entry name" value="RmlC-like cupins"/>
    <property type="match status" value="1"/>
</dbReference>
<dbReference type="GO" id="GO:0047444">
    <property type="term" value="F:N-acylneuraminate-9-phosphate synthase activity"/>
    <property type="evidence" value="ECO:0007669"/>
    <property type="project" value="TreeGrafter"/>
</dbReference>